<sequence>MYSYLISISSIVLNTCIPLLLMAIFAIQTLKDLHQRRVKPTNTRVTTMNNQQSKDRQFTILVLAEVAAYVLFVPWSSGFGVYLRMTQSMYKSASQQALEQFIVSIFSIPNYLTPAISFYQNCIVSKALHQRTKALFFGQCQRHPTGGSSRDVNVKIPGNQPNQP</sequence>
<dbReference type="AlphaFoldDB" id="A0A816EWS2"/>
<dbReference type="EMBL" id="CAJNOJ010001386">
    <property type="protein sequence ID" value="CAF1550359.1"/>
    <property type="molecule type" value="Genomic_DNA"/>
</dbReference>
<dbReference type="EMBL" id="CAJNOR010011051">
    <property type="protein sequence ID" value="CAF1658711.1"/>
    <property type="molecule type" value="Genomic_DNA"/>
</dbReference>
<organism evidence="4 5">
    <name type="scientific">Adineta ricciae</name>
    <name type="common">Rotifer</name>
    <dbReference type="NCBI Taxonomy" id="249248"/>
    <lineage>
        <taxon>Eukaryota</taxon>
        <taxon>Metazoa</taxon>
        <taxon>Spiralia</taxon>
        <taxon>Gnathifera</taxon>
        <taxon>Rotifera</taxon>
        <taxon>Eurotatoria</taxon>
        <taxon>Bdelloidea</taxon>
        <taxon>Adinetida</taxon>
        <taxon>Adinetidae</taxon>
        <taxon>Adineta</taxon>
    </lineage>
</organism>
<dbReference type="Gene3D" id="1.20.1070.10">
    <property type="entry name" value="Rhodopsin 7-helix transmembrane proteins"/>
    <property type="match status" value="1"/>
</dbReference>
<evidence type="ECO:0000313" key="5">
    <source>
        <dbReference type="Proteomes" id="UP000663828"/>
    </source>
</evidence>
<keyword evidence="2" id="KW-1133">Transmembrane helix</keyword>
<evidence type="ECO:0008006" key="6">
    <source>
        <dbReference type="Google" id="ProtNLM"/>
    </source>
</evidence>
<evidence type="ECO:0000256" key="1">
    <source>
        <dbReference type="SAM" id="MobiDB-lite"/>
    </source>
</evidence>
<feature type="transmembrane region" description="Helical" evidence="2">
    <location>
        <begin position="6"/>
        <end position="27"/>
    </location>
</feature>
<gene>
    <name evidence="3" type="ORF">EDS130_LOCUS45962</name>
    <name evidence="4" type="ORF">XAT740_LOCUS56425</name>
</gene>
<name>A0A816EWS2_ADIRI</name>
<accession>A0A816EWS2</accession>
<feature type="region of interest" description="Disordered" evidence="1">
    <location>
        <begin position="144"/>
        <end position="164"/>
    </location>
</feature>
<feature type="transmembrane region" description="Helical" evidence="2">
    <location>
        <begin position="58"/>
        <end position="83"/>
    </location>
</feature>
<proteinExistence type="predicted"/>
<keyword evidence="2" id="KW-0812">Transmembrane</keyword>
<evidence type="ECO:0000256" key="2">
    <source>
        <dbReference type="SAM" id="Phobius"/>
    </source>
</evidence>
<protein>
    <recommendedName>
        <fullName evidence="6">G-protein coupled receptors family 1 profile domain-containing protein</fullName>
    </recommendedName>
</protein>
<dbReference type="SUPFAM" id="SSF81321">
    <property type="entry name" value="Family A G protein-coupled receptor-like"/>
    <property type="match status" value="1"/>
</dbReference>
<evidence type="ECO:0000313" key="3">
    <source>
        <dbReference type="EMBL" id="CAF1550359.1"/>
    </source>
</evidence>
<keyword evidence="2" id="KW-0472">Membrane</keyword>
<comment type="caution">
    <text evidence="4">The sequence shown here is derived from an EMBL/GenBank/DDBJ whole genome shotgun (WGS) entry which is preliminary data.</text>
</comment>
<dbReference type="Proteomes" id="UP000663828">
    <property type="component" value="Unassembled WGS sequence"/>
</dbReference>
<evidence type="ECO:0000313" key="4">
    <source>
        <dbReference type="EMBL" id="CAF1658711.1"/>
    </source>
</evidence>
<keyword evidence="5" id="KW-1185">Reference proteome</keyword>
<dbReference type="Proteomes" id="UP000663852">
    <property type="component" value="Unassembled WGS sequence"/>
</dbReference>
<reference evidence="4" key="1">
    <citation type="submission" date="2021-02" db="EMBL/GenBank/DDBJ databases">
        <authorList>
            <person name="Nowell W R."/>
        </authorList>
    </citation>
    <scope>NUCLEOTIDE SEQUENCE</scope>
</reference>